<dbReference type="EC" id="6.3.4.14" evidence="2"/>
<dbReference type="InterPro" id="IPR011053">
    <property type="entry name" value="Single_hybrid_motif"/>
</dbReference>
<evidence type="ECO:0000256" key="8">
    <source>
        <dbReference type="PROSITE-ProRule" id="PRU00409"/>
    </source>
</evidence>
<dbReference type="Pfam" id="PF00364">
    <property type="entry name" value="Biotin_lipoyl"/>
    <property type="match status" value="1"/>
</dbReference>
<dbReference type="PROSITE" id="PS50968">
    <property type="entry name" value="BIOTINYL_LIPOYL"/>
    <property type="match status" value="1"/>
</dbReference>
<evidence type="ECO:0000256" key="2">
    <source>
        <dbReference type="ARBA" id="ARBA00013263"/>
    </source>
</evidence>
<dbReference type="EMBL" id="BMGC01000051">
    <property type="protein sequence ID" value="GGB46811.1"/>
    <property type="molecule type" value="Genomic_DNA"/>
</dbReference>
<evidence type="ECO:0000259" key="10">
    <source>
        <dbReference type="PROSITE" id="PS50975"/>
    </source>
</evidence>
<dbReference type="InterPro" id="IPR005479">
    <property type="entry name" value="CPAse_ATP-bd"/>
</dbReference>
<feature type="domain" description="Biotin carboxylation" evidence="11">
    <location>
        <begin position="15"/>
        <end position="466"/>
    </location>
</feature>
<dbReference type="PANTHER" id="PTHR18866">
    <property type="entry name" value="CARBOXYLASE:PYRUVATE/ACETYL-COA/PROPIONYL-COA CARBOXYLASE"/>
    <property type="match status" value="1"/>
</dbReference>
<evidence type="ECO:0000256" key="6">
    <source>
        <dbReference type="ARBA" id="ARBA00023267"/>
    </source>
</evidence>
<evidence type="ECO:0000313" key="12">
    <source>
        <dbReference type="EMBL" id="GGB46811.1"/>
    </source>
</evidence>
<dbReference type="FunFam" id="3.40.50.20:FF:000010">
    <property type="entry name" value="Propionyl-CoA carboxylase subunit alpha"/>
    <property type="match status" value="1"/>
</dbReference>
<dbReference type="Proteomes" id="UP000621454">
    <property type="component" value="Unassembled WGS sequence"/>
</dbReference>
<dbReference type="SUPFAM" id="SSF51246">
    <property type="entry name" value="Rudiment single hybrid motif"/>
    <property type="match status" value="1"/>
</dbReference>
<comment type="cofactor">
    <cofactor evidence="1">
        <name>biotin</name>
        <dbReference type="ChEBI" id="CHEBI:57586"/>
    </cofactor>
</comment>
<dbReference type="SUPFAM" id="SSF56059">
    <property type="entry name" value="Glutathione synthetase ATP-binding domain-like"/>
    <property type="match status" value="1"/>
</dbReference>
<dbReference type="FunFam" id="2.40.50.100:FF:000003">
    <property type="entry name" value="Acetyl-CoA carboxylase biotin carboxyl carrier protein"/>
    <property type="match status" value="1"/>
</dbReference>
<evidence type="ECO:0000256" key="3">
    <source>
        <dbReference type="ARBA" id="ARBA00022598"/>
    </source>
</evidence>
<dbReference type="GO" id="GO:0005524">
    <property type="term" value="F:ATP binding"/>
    <property type="evidence" value="ECO:0007669"/>
    <property type="project" value="UniProtKB-UniRule"/>
</dbReference>
<dbReference type="InterPro" id="IPR011764">
    <property type="entry name" value="Biotin_carboxylation_dom"/>
</dbReference>
<keyword evidence="3" id="KW-0436">Ligase</keyword>
<dbReference type="GO" id="GO:0004075">
    <property type="term" value="F:biotin carboxylase activity"/>
    <property type="evidence" value="ECO:0007669"/>
    <property type="project" value="UniProtKB-EC"/>
</dbReference>
<evidence type="ECO:0000259" key="11">
    <source>
        <dbReference type="PROSITE" id="PS50979"/>
    </source>
</evidence>
<dbReference type="InterPro" id="IPR013815">
    <property type="entry name" value="ATP_grasp_subdomain_1"/>
</dbReference>
<gene>
    <name evidence="12" type="ORF">GCM10011489_37600</name>
</gene>
<reference evidence="12" key="2">
    <citation type="submission" date="2020-09" db="EMBL/GenBank/DDBJ databases">
        <authorList>
            <person name="Sun Q."/>
            <person name="Zhou Y."/>
        </authorList>
    </citation>
    <scope>NUCLEOTIDE SEQUENCE</scope>
    <source>
        <strain evidence="12">CGMCC 1.12827</strain>
    </source>
</reference>
<dbReference type="PROSITE" id="PS00867">
    <property type="entry name" value="CPSASE_2"/>
    <property type="match status" value="1"/>
</dbReference>
<dbReference type="InterPro" id="IPR000089">
    <property type="entry name" value="Biotin_lipoyl"/>
</dbReference>
<comment type="catalytic activity">
    <reaction evidence="7">
        <text>N(6)-biotinyl-L-lysyl-[protein] + hydrogencarbonate + ATP = N(6)-carboxybiotinyl-L-lysyl-[protein] + ADP + phosphate + H(+)</text>
        <dbReference type="Rhea" id="RHEA:13501"/>
        <dbReference type="Rhea" id="RHEA-COMP:10505"/>
        <dbReference type="Rhea" id="RHEA-COMP:10506"/>
        <dbReference type="ChEBI" id="CHEBI:15378"/>
        <dbReference type="ChEBI" id="CHEBI:17544"/>
        <dbReference type="ChEBI" id="CHEBI:30616"/>
        <dbReference type="ChEBI" id="CHEBI:43474"/>
        <dbReference type="ChEBI" id="CHEBI:83144"/>
        <dbReference type="ChEBI" id="CHEBI:83145"/>
        <dbReference type="ChEBI" id="CHEBI:456216"/>
        <dbReference type="EC" id="6.3.4.14"/>
    </reaction>
    <physiologicalReaction direction="left-to-right" evidence="7">
        <dbReference type="Rhea" id="RHEA:13502"/>
    </physiologicalReaction>
</comment>
<dbReference type="RefSeq" id="WP_188588688.1">
    <property type="nucleotide sequence ID" value="NZ_BMGC01000051.1"/>
</dbReference>
<evidence type="ECO:0000259" key="9">
    <source>
        <dbReference type="PROSITE" id="PS50968"/>
    </source>
</evidence>
<dbReference type="Pfam" id="PF00289">
    <property type="entry name" value="Biotin_carb_N"/>
    <property type="match status" value="1"/>
</dbReference>
<dbReference type="SUPFAM" id="SSF52440">
    <property type="entry name" value="PreATP-grasp domain"/>
    <property type="match status" value="1"/>
</dbReference>
<dbReference type="InterPro" id="IPR011761">
    <property type="entry name" value="ATP-grasp"/>
</dbReference>
<dbReference type="InterPro" id="IPR048429">
    <property type="entry name" value="MCC_alpha_BT"/>
</dbReference>
<sequence>MTTQELSSETPVVTDFSRVLVANRGEIARRVFAAARELGLSTVAVYSDPDASAPFVGEADAAVRLAGETATDTYLDAEAIISAARRAGADAIHPGYGFLSENASFAEKVIDAGLVWIGPSPKAIREMGAKVNAKAVMAAAGVPVLTDVDPESVTEADLPLLIKASSGGGGRGMRIVETLDELSGQLESARHEAQSAFGDPTVFIEPYVARGHHIEVQILADAHGSVAAVGERECSIQRRHQKVVEEAPSPLVERLGGDMRERLFAAARAAASAIDYRGAGTVEFLADDNGRFFFLEMNTRLQVEHPVTEAVSGVDLVQWQLRIARGEELVALPEPAGGSSIEVRLYAEDPANDFSPQFGTVHHVRVPAARADAPIALFHRRTDPGIRVDGAIEDGTEVSTFYDPMLAKIISWAPDRRASAAILAAALQSMRLHGPVTNRDMLINTVRHRLFVDGQTTTAFIDEVGLDELSAPVLAGEYRRASVVAAALAAAHRGRGQAKVQRGIPSGWRNLPSGYQSKRFVENNSGAQEYEVRYRFTRDGSVELPDDDLTVVSVADDLVIIESDGVATRYEVSTYRGEAYYVDSPQGSIALIRPPRFVDPSASMPAGSLVAPMPGVVIRVAVAVGDQVRAGAPLMAIEAMKMEHTITATADGVVTEVAVRQGQQLSPGDVLVVISDDPGAAGTGSKED</sequence>
<dbReference type="GO" id="GO:0046872">
    <property type="term" value="F:metal ion binding"/>
    <property type="evidence" value="ECO:0007669"/>
    <property type="project" value="InterPro"/>
</dbReference>
<dbReference type="PROSITE" id="PS50979">
    <property type="entry name" value="BC"/>
    <property type="match status" value="1"/>
</dbReference>
<keyword evidence="6" id="KW-0092">Biotin</keyword>
<evidence type="ECO:0000256" key="7">
    <source>
        <dbReference type="ARBA" id="ARBA00048501"/>
    </source>
</evidence>
<dbReference type="InterPro" id="IPR005481">
    <property type="entry name" value="BC-like_N"/>
</dbReference>
<dbReference type="Pfam" id="PF02786">
    <property type="entry name" value="CPSase_L_D2"/>
    <property type="match status" value="1"/>
</dbReference>
<dbReference type="InterPro" id="IPR005482">
    <property type="entry name" value="Biotin_COase_C"/>
</dbReference>
<feature type="domain" description="Lipoyl-binding" evidence="9">
    <location>
        <begin position="599"/>
        <end position="675"/>
    </location>
</feature>
<dbReference type="Pfam" id="PF02785">
    <property type="entry name" value="Biotin_carb_C"/>
    <property type="match status" value="1"/>
</dbReference>
<keyword evidence="13" id="KW-1185">Reference proteome</keyword>
<dbReference type="CDD" id="cd06850">
    <property type="entry name" value="biotinyl_domain"/>
    <property type="match status" value="1"/>
</dbReference>
<accession>A0A916TIL0</accession>
<evidence type="ECO:0000256" key="4">
    <source>
        <dbReference type="ARBA" id="ARBA00022741"/>
    </source>
</evidence>
<keyword evidence="4 8" id="KW-0547">Nucleotide-binding</keyword>
<reference evidence="12" key="1">
    <citation type="journal article" date="2014" name="Int. J. Syst. Evol. Microbiol.">
        <title>Complete genome sequence of Corynebacterium casei LMG S-19264T (=DSM 44701T), isolated from a smear-ripened cheese.</title>
        <authorList>
            <consortium name="US DOE Joint Genome Institute (JGI-PGF)"/>
            <person name="Walter F."/>
            <person name="Albersmeier A."/>
            <person name="Kalinowski J."/>
            <person name="Ruckert C."/>
        </authorList>
    </citation>
    <scope>NUCLEOTIDE SEQUENCE</scope>
    <source>
        <strain evidence="12">CGMCC 1.12827</strain>
    </source>
</reference>
<evidence type="ECO:0000256" key="5">
    <source>
        <dbReference type="ARBA" id="ARBA00022840"/>
    </source>
</evidence>
<proteinExistence type="predicted"/>
<dbReference type="PROSITE" id="PS50975">
    <property type="entry name" value="ATP_GRASP"/>
    <property type="match status" value="1"/>
</dbReference>
<dbReference type="InterPro" id="IPR011054">
    <property type="entry name" value="Rudment_hybrid_motif"/>
</dbReference>
<evidence type="ECO:0000313" key="13">
    <source>
        <dbReference type="Proteomes" id="UP000621454"/>
    </source>
</evidence>
<evidence type="ECO:0000256" key="1">
    <source>
        <dbReference type="ARBA" id="ARBA00001953"/>
    </source>
</evidence>
<feature type="domain" description="ATP-grasp" evidence="10">
    <location>
        <begin position="121"/>
        <end position="325"/>
    </location>
</feature>
<dbReference type="Gene3D" id="3.30.470.20">
    <property type="entry name" value="ATP-grasp fold, B domain"/>
    <property type="match status" value="1"/>
</dbReference>
<comment type="caution">
    <text evidence="12">The sequence shown here is derived from an EMBL/GenBank/DDBJ whole genome shotgun (WGS) entry which is preliminary data.</text>
</comment>
<dbReference type="Gene3D" id="3.30.1490.20">
    <property type="entry name" value="ATP-grasp fold, A domain"/>
    <property type="match status" value="1"/>
</dbReference>
<dbReference type="InterPro" id="IPR016185">
    <property type="entry name" value="PreATP-grasp_dom_sf"/>
</dbReference>
<protein>
    <recommendedName>
        <fullName evidence="2">biotin carboxylase</fullName>
        <ecNumber evidence="2">6.3.4.14</ecNumber>
    </recommendedName>
</protein>
<dbReference type="InterPro" id="IPR050856">
    <property type="entry name" value="Biotin_carboxylase_complex"/>
</dbReference>
<dbReference type="SUPFAM" id="SSF51230">
    <property type="entry name" value="Single hybrid motif"/>
    <property type="match status" value="1"/>
</dbReference>
<dbReference type="AlphaFoldDB" id="A0A916TIL0"/>
<dbReference type="SMART" id="SM00878">
    <property type="entry name" value="Biotin_carb_C"/>
    <property type="match status" value="1"/>
</dbReference>
<dbReference type="Gene3D" id="2.40.50.100">
    <property type="match status" value="1"/>
</dbReference>
<dbReference type="Pfam" id="PF21139">
    <property type="entry name" value="BT_MCC_alpha"/>
    <property type="match status" value="1"/>
</dbReference>
<dbReference type="PANTHER" id="PTHR18866:SF126">
    <property type="entry name" value="BIOTIN CARBOXYLASE"/>
    <property type="match status" value="1"/>
</dbReference>
<organism evidence="12 13">
    <name type="scientific">Gordonia jinhuaensis</name>
    <dbReference type="NCBI Taxonomy" id="1517702"/>
    <lineage>
        <taxon>Bacteria</taxon>
        <taxon>Bacillati</taxon>
        <taxon>Actinomycetota</taxon>
        <taxon>Actinomycetes</taxon>
        <taxon>Mycobacteriales</taxon>
        <taxon>Gordoniaceae</taxon>
        <taxon>Gordonia</taxon>
    </lineage>
</organism>
<dbReference type="Gene3D" id="3.40.50.20">
    <property type="match status" value="1"/>
</dbReference>
<name>A0A916TIL0_9ACTN</name>
<keyword evidence="5 8" id="KW-0067">ATP-binding</keyword>